<dbReference type="Proteomes" id="UP000094112">
    <property type="component" value="Unassembled WGS sequence"/>
</dbReference>
<evidence type="ECO:0000256" key="1">
    <source>
        <dbReference type="SAM" id="MobiDB-lite"/>
    </source>
</evidence>
<name>A0A1E3NZ79_WICAA</name>
<evidence type="ECO:0000313" key="4">
    <source>
        <dbReference type="Proteomes" id="UP000094112"/>
    </source>
</evidence>
<keyword evidence="2" id="KW-0812">Transmembrane</keyword>
<proteinExistence type="predicted"/>
<keyword evidence="2" id="KW-1133">Transmembrane helix</keyword>
<dbReference type="RefSeq" id="XP_019037507.1">
    <property type="nucleotide sequence ID" value="XM_019186504.1"/>
</dbReference>
<feature type="transmembrane region" description="Helical" evidence="2">
    <location>
        <begin position="67"/>
        <end position="88"/>
    </location>
</feature>
<evidence type="ECO:0000256" key="2">
    <source>
        <dbReference type="SAM" id="Phobius"/>
    </source>
</evidence>
<sequence>MSSYTHEKGPSDTNITKEDFESLKELIEKQSESIEKLFNHFTTNDSPTDSSSSTSTAQSEPISTTTVILSTIGVLLSIFLLLCLFYVFTRIFADHVLVQLDAFVDWMFC</sequence>
<dbReference type="AlphaFoldDB" id="A0A1E3NZ79"/>
<keyword evidence="4" id="KW-1185">Reference proteome</keyword>
<organism evidence="3 4">
    <name type="scientific">Wickerhamomyces anomalus (strain ATCC 58044 / CBS 1984 / NCYC 433 / NRRL Y-366-8)</name>
    <name type="common">Yeast</name>
    <name type="synonym">Hansenula anomala</name>
    <dbReference type="NCBI Taxonomy" id="683960"/>
    <lineage>
        <taxon>Eukaryota</taxon>
        <taxon>Fungi</taxon>
        <taxon>Dikarya</taxon>
        <taxon>Ascomycota</taxon>
        <taxon>Saccharomycotina</taxon>
        <taxon>Saccharomycetes</taxon>
        <taxon>Phaffomycetales</taxon>
        <taxon>Wickerhamomycetaceae</taxon>
        <taxon>Wickerhamomyces</taxon>
    </lineage>
</organism>
<accession>A0A1E3NZ79</accession>
<dbReference type="EMBL" id="KV454212">
    <property type="protein sequence ID" value="ODQ58300.1"/>
    <property type="molecule type" value="Genomic_DNA"/>
</dbReference>
<reference evidence="3 4" key="1">
    <citation type="journal article" date="2016" name="Proc. Natl. Acad. Sci. U.S.A.">
        <title>Comparative genomics of biotechnologically important yeasts.</title>
        <authorList>
            <person name="Riley R."/>
            <person name="Haridas S."/>
            <person name="Wolfe K.H."/>
            <person name="Lopes M.R."/>
            <person name="Hittinger C.T."/>
            <person name="Goeker M."/>
            <person name="Salamov A.A."/>
            <person name="Wisecaver J.H."/>
            <person name="Long T.M."/>
            <person name="Calvey C.H."/>
            <person name="Aerts A.L."/>
            <person name="Barry K.W."/>
            <person name="Choi C."/>
            <person name="Clum A."/>
            <person name="Coughlan A.Y."/>
            <person name="Deshpande S."/>
            <person name="Douglass A.P."/>
            <person name="Hanson S.J."/>
            <person name="Klenk H.-P."/>
            <person name="LaButti K.M."/>
            <person name="Lapidus A."/>
            <person name="Lindquist E.A."/>
            <person name="Lipzen A.M."/>
            <person name="Meier-Kolthoff J.P."/>
            <person name="Ohm R.A."/>
            <person name="Otillar R.P."/>
            <person name="Pangilinan J.L."/>
            <person name="Peng Y."/>
            <person name="Rokas A."/>
            <person name="Rosa C.A."/>
            <person name="Scheuner C."/>
            <person name="Sibirny A.A."/>
            <person name="Slot J.C."/>
            <person name="Stielow J.B."/>
            <person name="Sun H."/>
            <person name="Kurtzman C.P."/>
            <person name="Blackwell M."/>
            <person name="Grigoriev I.V."/>
            <person name="Jeffries T.W."/>
        </authorList>
    </citation>
    <scope>NUCLEOTIDE SEQUENCE [LARGE SCALE GENOMIC DNA]</scope>
    <source>
        <strain evidence="4">ATCC 58044 / CBS 1984 / NCYC 433 / NRRL Y-366-8</strain>
    </source>
</reference>
<evidence type="ECO:0000313" key="3">
    <source>
        <dbReference type="EMBL" id="ODQ58300.1"/>
    </source>
</evidence>
<keyword evidence="2" id="KW-0472">Membrane</keyword>
<protein>
    <submittedName>
        <fullName evidence="3">Uncharacterized protein</fullName>
    </submittedName>
</protein>
<feature type="compositionally biased region" description="Low complexity" evidence="1">
    <location>
        <begin position="42"/>
        <end position="56"/>
    </location>
</feature>
<dbReference type="GeneID" id="30203750"/>
<gene>
    <name evidence="3" type="ORF">WICANDRAFT_95936</name>
</gene>
<feature type="region of interest" description="Disordered" evidence="1">
    <location>
        <begin position="41"/>
        <end position="62"/>
    </location>
</feature>